<evidence type="ECO:0000256" key="5">
    <source>
        <dbReference type="ARBA" id="ARBA00022824"/>
    </source>
</evidence>
<evidence type="ECO:0000256" key="9">
    <source>
        <dbReference type="PIRNR" id="PIRNR011018"/>
    </source>
</evidence>
<evidence type="ECO:0000259" key="11">
    <source>
        <dbReference type="Pfam" id="PF04389"/>
    </source>
</evidence>
<dbReference type="AlphaFoldDB" id="A0A6M2DME7"/>
<feature type="domain" description="Peptidase M28" evidence="11">
    <location>
        <begin position="213"/>
        <end position="418"/>
    </location>
</feature>
<protein>
    <recommendedName>
        <fullName evidence="9">Nicalin</fullName>
    </recommendedName>
</protein>
<organism evidence="12">
    <name type="scientific">Xenopsylla cheopis</name>
    <name type="common">Oriental rat flea</name>
    <name type="synonym">Pulex cheopis</name>
    <dbReference type="NCBI Taxonomy" id="163159"/>
    <lineage>
        <taxon>Eukaryota</taxon>
        <taxon>Metazoa</taxon>
        <taxon>Ecdysozoa</taxon>
        <taxon>Arthropoda</taxon>
        <taxon>Hexapoda</taxon>
        <taxon>Insecta</taxon>
        <taxon>Pterygota</taxon>
        <taxon>Neoptera</taxon>
        <taxon>Endopterygota</taxon>
        <taxon>Siphonaptera</taxon>
        <taxon>Pulicidae</taxon>
        <taxon>Xenopsyllinae</taxon>
        <taxon>Xenopsylla</taxon>
    </lineage>
</organism>
<dbReference type="Gene3D" id="3.40.630.10">
    <property type="entry name" value="Zn peptidases"/>
    <property type="match status" value="1"/>
</dbReference>
<proteinExistence type="inferred from homology"/>
<dbReference type="GO" id="GO:0009966">
    <property type="term" value="P:regulation of signal transduction"/>
    <property type="evidence" value="ECO:0007669"/>
    <property type="project" value="InterPro"/>
</dbReference>
<keyword evidence="12" id="KW-0378">Hydrolase</keyword>
<keyword evidence="5" id="KW-0256">Endoplasmic reticulum</keyword>
<dbReference type="EMBL" id="GIIL01003737">
    <property type="protein sequence ID" value="NOV47463.1"/>
    <property type="molecule type" value="Transcribed_RNA"/>
</dbReference>
<keyword evidence="12" id="KW-0645">Protease</keyword>
<evidence type="ECO:0000256" key="3">
    <source>
        <dbReference type="ARBA" id="ARBA00022692"/>
    </source>
</evidence>
<sequence>MFENAEGFTELFKGYLPYYLLIALPIFIIISPTPVVSSHEFNAYRMQQYDLHGNTYGCRSSAINLEARSLEGWRTARHCVVVALQDLTVEIFHNLQNKAGALLIVLPRNLNNLTPEEKQVLMLLEGSMLTQDISIPVYFTSWSQEVESILNDINIVGNIDDKSKPALESIINSIAANGYQIVVSGASHSQKSDIKIVTLQGKLNGHPGPDGKLQTIAIVAHYDSFAVAPEMSMGADSNASGVSVLLELARIFSHLYSNANTVGRYNLIFILTGGGKLNYMGSKKWLEDQLDSLDGSIIQDAAYIMCLDSISSGNSLYMHVSKPPKENTPVNVFYKELKSAAEKYHSSNNQVPIEGIHKKINLADDILAWEHERYSIRRLPAFTLSTIKNYKDQRRATILDNLENASIDQLVLHTQIIADALASHIYNISSSQIFNNSLKVEKDSLRSWMDYIGKQPRSSQMLCDKNNALVSALKEGMLKYLKDVKGTTLTPDKRDPEFMLYEGSKATVNVYRVKPAIFDLVLTIVIIIYLGLIYLFIQNFSILYNFVCKITESKVKVN</sequence>
<comment type="subcellular location">
    <subcellularLocation>
        <location evidence="1">Endoplasmic reticulum membrane</location>
        <topology evidence="1">Single-pass membrane protein</topology>
    </subcellularLocation>
</comment>
<evidence type="ECO:0000313" key="12">
    <source>
        <dbReference type="EMBL" id="NOV47463.1"/>
    </source>
</evidence>
<dbReference type="PANTHER" id="PTHR31826">
    <property type="entry name" value="NICALIN"/>
    <property type="match status" value="1"/>
</dbReference>
<evidence type="ECO:0000256" key="1">
    <source>
        <dbReference type="ARBA" id="ARBA00004389"/>
    </source>
</evidence>
<keyword evidence="4" id="KW-0732">Signal</keyword>
<evidence type="ECO:0000256" key="6">
    <source>
        <dbReference type="ARBA" id="ARBA00022989"/>
    </source>
</evidence>
<evidence type="ECO:0000256" key="4">
    <source>
        <dbReference type="ARBA" id="ARBA00022729"/>
    </source>
</evidence>
<reference evidence="12" key="1">
    <citation type="submission" date="2020-03" db="EMBL/GenBank/DDBJ databases">
        <title>Transcriptomic Profiling of the Digestive Tract of the Rat Flea, Xenopsylla cheopis, Following Blood Feeding and Infection with Yersinia pestis.</title>
        <authorList>
            <person name="Bland D.M."/>
            <person name="Martens C.A."/>
            <person name="Virtaneva K."/>
            <person name="Kanakabandi K."/>
            <person name="Long D."/>
            <person name="Rosenke R."/>
            <person name="Saturday G.A."/>
            <person name="Hoyt F.H."/>
            <person name="Bruno D.P."/>
            <person name="Ribeiro J.M.C."/>
            <person name="Hinnebusch J."/>
        </authorList>
    </citation>
    <scope>NUCLEOTIDE SEQUENCE</scope>
</reference>
<dbReference type="SUPFAM" id="SSF53187">
    <property type="entry name" value="Zn-dependent exopeptidases"/>
    <property type="match status" value="1"/>
</dbReference>
<dbReference type="Pfam" id="PF04389">
    <property type="entry name" value="Peptidase_M28"/>
    <property type="match status" value="1"/>
</dbReference>
<keyword evidence="6 10" id="KW-1133">Transmembrane helix</keyword>
<dbReference type="GO" id="GO:0004177">
    <property type="term" value="F:aminopeptidase activity"/>
    <property type="evidence" value="ECO:0007669"/>
    <property type="project" value="UniProtKB-KW"/>
</dbReference>
<dbReference type="InterPro" id="IPR007484">
    <property type="entry name" value="Peptidase_M28"/>
</dbReference>
<keyword evidence="12" id="KW-0031">Aminopeptidase</keyword>
<dbReference type="CDD" id="cd03882">
    <property type="entry name" value="M28_nicalin_like"/>
    <property type="match status" value="1"/>
</dbReference>
<dbReference type="GO" id="GO:0005789">
    <property type="term" value="C:endoplasmic reticulum membrane"/>
    <property type="evidence" value="ECO:0007669"/>
    <property type="project" value="UniProtKB-SubCell"/>
</dbReference>
<evidence type="ECO:0000256" key="7">
    <source>
        <dbReference type="ARBA" id="ARBA00023136"/>
    </source>
</evidence>
<evidence type="ECO:0000256" key="10">
    <source>
        <dbReference type="SAM" id="Phobius"/>
    </source>
</evidence>
<comment type="similarity">
    <text evidence="2 9">Belongs to the nicastrin family.</text>
</comment>
<dbReference type="InterPro" id="IPR016574">
    <property type="entry name" value="Nicalin"/>
</dbReference>
<keyword evidence="8" id="KW-0325">Glycoprotein</keyword>
<name>A0A6M2DME7_XENCH</name>
<accession>A0A6M2DME7</accession>
<feature type="transmembrane region" description="Helical" evidence="10">
    <location>
        <begin position="516"/>
        <end position="537"/>
    </location>
</feature>
<dbReference type="PIRSF" id="PIRSF011018">
    <property type="entry name" value="Nicalin"/>
    <property type="match status" value="1"/>
</dbReference>
<keyword evidence="7 10" id="KW-0472">Membrane</keyword>
<evidence type="ECO:0000256" key="2">
    <source>
        <dbReference type="ARBA" id="ARBA00007717"/>
    </source>
</evidence>
<evidence type="ECO:0000256" key="8">
    <source>
        <dbReference type="ARBA" id="ARBA00023180"/>
    </source>
</evidence>
<feature type="transmembrane region" description="Helical" evidence="10">
    <location>
        <begin position="16"/>
        <end position="36"/>
    </location>
</feature>
<keyword evidence="3 10" id="KW-0812">Transmembrane</keyword>